<keyword evidence="6" id="KW-0175">Coiled coil</keyword>
<keyword evidence="9" id="KW-1185">Reference proteome</keyword>
<evidence type="ECO:0000256" key="1">
    <source>
        <dbReference type="ARBA" id="ARBA00004167"/>
    </source>
</evidence>
<evidence type="ECO:0000256" key="7">
    <source>
        <dbReference type="SAM" id="Phobius"/>
    </source>
</evidence>
<sequence>MDTIIILIAALIVCLAVFLLFFAFFARKMTKKQNELTFYEQDAGNKEYDLDLLLRDQAERLSYLAVLLQKYDADGKLQQTVADARDEEKTVAEHYKSIQSASRIMNSMIGKNPQIPENPMYAELMNEIENHARKIHEAKEKYNVAAKKYNEMIKSSSNDDISKKWGFEEKEILGSAPEADRPY</sequence>
<evidence type="ECO:0008006" key="10">
    <source>
        <dbReference type="Google" id="ProtNLM"/>
    </source>
</evidence>
<keyword evidence="5 7" id="KW-0472">Membrane</keyword>
<evidence type="ECO:0000256" key="2">
    <source>
        <dbReference type="ARBA" id="ARBA00008854"/>
    </source>
</evidence>
<gene>
    <name evidence="8" type="ORF">MsAc7_13730</name>
</gene>
<name>A0AA96V4U8_9EURY</name>
<evidence type="ECO:0000256" key="4">
    <source>
        <dbReference type="ARBA" id="ARBA00022989"/>
    </source>
</evidence>
<comment type="similarity">
    <text evidence="2">Belongs to the LemA family.</text>
</comment>
<feature type="coiled-coil region" evidence="6">
    <location>
        <begin position="121"/>
        <end position="148"/>
    </location>
</feature>
<dbReference type="EMBL" id="CP131060">
    <property type="protein sequence ID" value="WNY25811.1"/>
    <property type="molecule type" value="Genomic_DNA"/>
</dbReference>
<dbReference type="AlphaFoldDB" id="A0AA96V4U8"/>
<evidence type="ECO:0000256" key="3">
    <source>
        <dbReference type="ARBA" id="ARBA00022692"/>
    </source>
</evidence>
<dbReference type="Gene3D" id="1.20.1440.20">
    <property type="entry name" value="LemA-like domain"/>
    <property type="match status" value="1"/>
</dbReference>
<dbReference type="GeneID" id="89230473"/>
<dbReference type="Proteomes" id="UP001303587">
    <property type="component" value="Chromosome"/>
</dbReference>
<reference evidence="8 9" key="1">
    <citation type="submission" date="2023-07" db="EMBL/GenBank/DDBJ databases">
        <title>Closed genoem sequence of Methanosarcinaceae archaeon Ac7.</title>
        <authorList>
            <person name="Poehlein A."/>
            <person name="Protasov E."/>
            <person name="Platt K."/>
            <person name="Reeh H."/>
            <person name="Daniel R."/>
            <person name="Brune A."/>
        </authorList>
    </citation>
    <scope>NUCLEOTIDE SEQUENCE [LARGE SCALE GENOMIC DNA]</scope>
    <source>
        <strain evidence="8 9">Ac7</strain>
    </source>
</reference>
<dbReference type="SUPFAM" id="SSF140478">
    <property type="entry name" value="LemA-like"/>
    <property type="match status" value="1"/>
</dbReference>
<keyword evidence="4 7" id="KW-1133">Transmembrane helix</keyword>
<organism evidence="8 9">
    <name type="scientific">Methanolapillus millepedarum</name>
    <dbReference type="NCBI Taxonomy" id="3028296"/>
    <lineage>
        <taxon>Archaea</taxon>
        <taxon>Methanobacteriati</taxon>
        <taxon>Methanobacteriota</taxon>
        <taxon>Stenosarchaea group</taxon>
        <taxon>Methanomicrobia</taxon>
        <taxon>Methanosarcinales</taxon>
        <taxon>Methanosarcinaceae</taxon>
        <taxon>Methanolapillus</taxon>
    </lineage>
</organism>
<protein>
    <recommendedName>
        <fullName evidence="10">LemA family protein</fullName>
    </recommendedName>
</protein>
<accession>A0AA96V4U8</accession>
<dbReference type="GO" id="GO:0016020">
    <property type="term" value="C:membrane"/>
    <property type="evidence" value="ECO:0007669"/>
    <property type="project" value="UniProtKB-SubCell"/>
</dbReference>
<dbReference type="RefSeq" id="WP_338102158.1">
    <property type="nucleotide sequence ID" value="NZ_CP131060.1"/>
</dbReference>
<dbReference type="InterPro" id="IPR007156">
    <property type="entry name" value="MamQ_LemA"/>
</dbReference>
<dbReference type="Pfam" id="PF04011">
    <property type="entry name" value="LemA"/>
    <property type="match status" value="1"/>
</dbReference>
<evidence type="ECO:0000313" key="8">
    <source>
        <dbReference type="EMBL" id="WNY25811.1"/>
    </source>
</evidence>
<proteinExistence type="inferred from homology"/>
<evidence type="ECO:0000256" key="6">
    <source>
        <dbReference type="SAM" id="Coils"/>
    </source>
</evidence>
<feature type="transmembrane region" description="Helical" evidence="7">
    <location>
        <begin position="6"/>
        <end position="26"/>
    </location>
</feature>
<dbReference type="InterPro" id="IPR023353">
    <property type="entry name" value="LemA-like_dom_sf"/>
</dbReference>
<comment type="subcellular location">
    <subcellularLocation>
        <location evidence="1">Membrane</location>
        <topology evidence="1">Single-pass membrane protein</topology>
    </subcellularLocation>
</comment>
<evidence type="ECO:0000256" key="5">
    <source>
        <dbReference type="ARBA" id="ARBA00023136"/>
    </source>
</evidence>
<evidence type="ECO:0000313" key="9">
    <source>
        <dbReference type="Proteomes" id="UP001303587"/>
    </source>
</evidence>
<keyword evidence="3 7" id="KW-0812">Transmembrane</keyword>